<proteinExistence type="predicted"/>
<keyword evidence="3" id="KW-1185">Reference proteome</keyword>
<feature type="compositionally biased region" description="Basic and acidic residues" evidence="1">
    <location>
        <begin position="203"/>
        <end position="221"/>
    </location>
</feature>
<sequence>MNLDGCDTKLLEDWDSKNIDKYNYRTGSLIASSEIPAFIFKSVAMSPADSKQFHQADMARPNQSPSMCESIIDKMAKGWQLAQEYSKKRLLAADNRNEMDPESKFDECLLLETLCLFLHACIKPGQHEVPSDFWRLMHKEFGILVYPSALTEVIAPSGLGPGQTFTEAYSDHIIVMHGKSALLQPFPSPFQLLFEPPPPYSEKSADDTQRLEELRPQESTF</sequence>
<accession>A0A8K0SK63</accession>
<gene>
    <name evidence="2" type="ORF">B0I35DRAFT_259510</name>
</gene>
<name>A0A8K0SK63_9HYPO</name>
<organism evidence="2 3">
    <name type="scientific">Stachybotrys elegans</name>
    <dbReference type="NCBI Taxonomy" id="80388"/>
    <lineage>
        <taxon>Eukaryota</taxon>
        <taxon>Fungi</taxon>
        <taxon>Dikarya</taxon>
        <taxon>Ascomycota</taxon>
        <taxon>Pezizomycotina</taxon>
        <taxon>Sordariomycetes</taxon>
        <taxon>Hypocreomycetidae</taxon>
        <taxon>Hypocreales</taxon>
        <taxon>Stachybotryaceae</taxon>
        <taxon>Stachybotrys</taxon>
    </lineage>
</organism>
<evidence type="ECO:0000313" key="3">
    <source>
        <dbReference type="Proteomes" id="UP000813444"/>
    </source>
</evidence>
<dbReference type="Proteomes" id="UP000813444">
    <property type="component" value="Unassembled WGS sequence"/>
</dbReference>
<evidence type="ECO:0000313" key="2">
    <source>
        <dbReference type="EMBL" id="KAH7316627.1"/>
    </source>
</evidence>
<protein>
    <submittedName>
        <fullName evidence="2">Uncharacterized protein</fullName>
    </submittedName>
</protein>
<dbReference type="EMBL" id="JAGPNK010000008">
    <property type="protein sequence ID" value="KAH7316627.1"/>
    <property type="molecule type" value="Genomic_DNA"/>
</dbReference>
<comment type="caution">
    <text evidence="2">The sequence shown here is derived from an EMBL/GenBank/DDBJ whole genome shotgun (WGS) entry which is preliminary data.</text>
</comment>
<reference evidence="2" key="1">
    <citation type="journal article" date="2021" name="Nat. Commun.">
        <title>Genetic determinants of endophytism in the Arabidopsis root mycobiome.</title>
        <authorList>
            <person name="Mesny F."/>
            <person name="Miyauchi S."/>
            <person name="Thiergart T."/>
            <person name="Pickel B."/>
            <person name="Atanasova L."/>
            <person name="Karlsson M."/>
            <person name="Huettel B."/>
            <person name="Barry K.W."/>
            <person name="Haridas S."/>
            <person name="Chen C."/>
            <person name="Bauer D."/>
            <person name="Andreopoulos W."/>
            <person name="Pangilinan J."/>
            <person name="LaButti K."/>
            <person name="Riley R."/>
            <person name="Lipzen A."/>
            <person name="Clum A."/>
            <person name="Drula E."/>
            <person name="Henrissat B."/>
            <person name="Kohler A."/>
            <person name="Grigoriev I.V."/>
            <person name="Martin F.M."/>
            <person name="Hacquard S."/>
        </authorList>
    </citation>
    <scope>NUCLEOTIDE SEQUENCE</scope>
    <source>
        <strain evidence="2">MPI-CAGE-CH-0235</strain>
    </source>
</reference>
<dbReference type="AlphaFoldDB" id="A0A8K0SK63"/>
<evidence type="ECO:0000256" key="1">
    <source>
        <dbReference type="SAM" id="MobiDB-lite"/>
    </source>
</evidence>
<dbReference type="OrthoDB" id="5131008at2759"/>
<feature type="region of interest" description="Disordered" evidence="1">
    <location>
        <begin position="196"/>
        <end position="221"/>
    </location>
</feature>